<evidence type="ECO:0000256" key="7">
    <source>
        <dbReference type="ARBA" id="ARBA00022781"/>
    </source>
</evidence>
<gene>
    <name evidence="14" type="primary">atp8</name>
</gene>
<dbReference type="EMBL" id="KX087347">
    <property type="protein sequence ID" value="ARH55199.1"/>
    <property type="molecule type" value="Genomic_DNA"/>
</dbReference>
<evidence type="ECO:0000256" key="5">
    <source>
        <dbReference type="ARBA" id="ARBA00022547"/>
    </source>
</evidence>
<evidence type="ECO:0000256" key="11">
    <source>
        <dbReference type="ARBA" id="ARBA00023136"/>
    </source>
</evidence>
<feature type="transmembrane region" description="Helical" evidence="13">
    <location>
        <begin position="6"/>
        <end position="29"/>
    </location>
</feature>
<comment type="subcellular location">
    <subcellularLocation>
        <location evidence="1 12">Mitochondrion membrane</location>
        <topology evidence="1 12">Single-pass membrane protein</topology>
    </subcellularLocation>
</comment>
<protein>
    <recommendedName>
        <fullName evidence="12">ATP synthase complex subunit 8</fullName>
    </recommendedName>
</protein>
<evidence type="ECO:0000256" key="12">
    <source>
        <dbReference type="RuleBase" id="RU003661"/>
    </source>
</evidence>
<evidence type="ECO:0000256" key="2">
    <source>
        <dbReference type="ARBA" id="ARBA00008892"/>
    </source>
</evidence>
<keyword evidence="11 13" id="KW-0472">Membrane</keyword>
<keyword evidence="9 12" id="KW-0406">Ion transport</keyword>
<evidence type="ECO:0000256" key="1">
    <source>
        <dbReference type="ARBA" id="ARBA00004304"/>
    </source>
</evidence>
<accession>A0A343C593</accession>
<dbReference type="GO" id="GO:0031966">
    <property type="term" value="C:mitochondrial membrane"/>
    <property type="evidence" value="ECO:0007669"/>
    <property type="project" value="UniProtKB-SubCell"/>
</dbReference>
<organism evidence="14">
    <name type="scientific">Silpha tyrolensis</name>
    <dbReference type="NCBI Taxonomy" id="1588456"/>
    <lineage>
        <taxon>Eukaryota</taxon>
        <taxon>Metazoa</taxon>
        <taxon>Ecdysozoa</taxon>
        <taxon>Arthropoda</taxon>
        <taxon>Hexapoda</taxon>
        <taxon>Insecta</taxon>
        <taxon>Pterygota</taxon>
        <taxon>Neoptera</taxon>
        <taxon>Endopterygota</taxon>
        <taxon>Coleoptera</taxon>
        <taxon>Polyphaga</taxon>
        <taxon>Staphyliniformia</taxon>
        <taxon>Silphidae</taxon>
        <taxon>Silphinae</taxon>
        <taxon>Silpha</taxon>
    </lineage>
</organism>
<keyword evidence="5 12" id="KW-0138">CF(0)</keyword>
<proteinExistence type="inferred from homology"/>
<keyword evidence="8 13" id="KW-1133">Transmembrane helix</keyword>
<comment type="similarity">
    <text evidence="2 12">Belongs to the ATPase protein 8 family.</text>
</comment>
<geneLocation type="mitochondrion" evidence="14"/>
<evidence type="ECO:0000256" key="8">
    <source>
        <dbReference type="ARBA" id="ARBA00022989"/>
    </source>
</evidence>
<evidence type="ECO:0000256" key="9">
    <source>
        <dbReference type="ARBA" id="ARBA00023065"/>
    </source>
</evidence>
<keyword evidence="6 12" id="KW-0812">Transmembrane</keyword>
<evidence type="ECO:0000256" key="13">
    <source>
        <dbReference type="SAM" id="Phobius"/>
    </source>
</evidence>
<dbReference type="AlphaFoldDB" id="A0A343C593"/>
<sequence length="51" mass="6316">MPQMAPMNWLMLFLMFIMIFLLFNSMNYFSFKYPIKKTSVTKNISKINWKW</sequence>
<keyword evidence="10 12" id="KW-0496">Mitochondrion</keyword>
<evidence type="ECO:0000313" key="14">
    <source>
        <dbReference type="EMBL" id="ARH55199.1"/>
    </source>
</evidence>
<dbReference type="GO" id="GO:0015078">
    <property type="term" value="F:proton transmembrane transporter activity"/>
    <property type="evidence" value="ECO:0007669"/>
    <property type="project" value="InterPro"/>
</dbReference>
<name>A0A343C593_9COLE</name>
<comment type="subunit">
    <text evidence="3">F-type ATPases have 2 components, CF(1) - the catalytic core - and CF(0) - the membrane proton channel.</text>
</comment>
<dbReference type="InterPro" id="IPR001421">
    <property type="entry name" value="ATP8_metazoa"/>
</dbReference>
<evidence type="ECO:0000256" key="6">
    <source>
        <dbReference type="ARBA" id="ARBA00022692"/>
    </source>
</evidence>
<keyword evidence="7 12" id="KW-0375">Hydrogen ion transport</keyword>
<dbReference type="GO" id="GO:0045259">
    <property type="term" value="C:proton-transporting ATP synthase complex"/>
    <property type="evidence" value="ECO:0007669"/>
    <property type="project" value="UniProtKB-KW"/>
</dbReference>
<evidence type="ECO:0000256" key="3">
    <source>
        <dbReference type="ARBA" id="ARBA00011291"/>
    </source>
</evidence>
<dbReference type="Pfam" id="PF00895">
    <property type="entry name" value="ATP-synt_8"/>
    <property type="match status" value="1"/>
</dbReference>
<dbReference type="GO" id="GO:0015986">
    <property type="term" value="P:proton motive force-driven ATP synthesis"/>
    <property type="evidence" value="ECO:0007669"/>
    <property type="project" value="InterPro"/>
</dbReference>
<keyword evidence="4 12" id="KW-0813">Transport</keyword>
<evidence type="ECO:0000256" key="4">
    <source>
        <dbReference type="ARBA" id="ARBA00022448"/>
    </source>
</evidence>
<evidence type="ECO:0000256" key="10">
    <source>
        <dbReference type="ARBA" id="ARBA00023128"/>
    </source>
</evidence>
<reference evidence="14" key="1">
    <citation type="submission" date="2016-04" db="EMBL/GenBank/DDBJ databases">
        <title>Mitochondria of beetle species.</title>
        <authorList>
            <person name="Hunter A."/>
            <person name="Moriniere J."/>
            <person name="Tang P."/>
            <person name="Linard B."/>
            <person name="Crampton-Platt A."/>
            <person name="Vogler A.P."/>
        </authorList>
    </citation>
    <scope>NUCLEOTIDE SEQUENCE</scope>
</reference>